<keyword evidence="2" id="KW-1185">Reference proteome</keyword>
<dbReference type="PANTHER" id="PTHR45913:SF19">
    <property type="entry name" value="LOW QUALITY PROTEIN: ZINC FINGER BED DOMAIN-CONTAINING PROTEIN 5-LIKE"/>
    <property type="match status" value="1"/>
</dbReference>
<protein>
    <submittedName>
        <fullName evidence="1">Uncharacterized protein</fullName>
    </submittedName>
</protein>
<evidence type="ECO:0000313" key="1">
    <source>
        <dbReference type="EMBL" id="KAJ8333547.1"/>
    </source>
</evidence>
<dbReference type="PANTHER" id="PTHR45913">
    <property type="entry name" value="EPM2A-INTERACTING PROTEIN 1"/>
    <property type="match status" value="1"/>
</dbReference>
<dbReference type="Proteomes" id="UP001152622">
    <property type="component" value="Chromosome 23"/>
</dbReference>
<organism evidence="1 2">
    <name type="scientific">Synaphobranchus kaupii</name>
    <name type="common">Kaup's arrowtooth eel</name>
    <dbReference type="NCBI Taxonomy" id="118154"/>
    <lineage>
        <taxon>Eukaryota</taxon>
        <taxon>Metazoa</taxon>
        <taxon>Chordata</taxon>
        <taxon>Craniata</taxon>
        <taxon>Vertebrata</taxon>
        <taxon>Euteleostomi</taxon>
        <taxon>Actinopterygii</taxon>
        <taxon>Neopterygii</taxon>
        <taxon>Teleostei</taxon>
        <taxon>Anguilliformes</taxon>
        <taxon>Synaphobranchidae</taxon>
        <taxon>Synaphobranchus</taxon>
    </lineage>
</organism>
<gene>
    <name evidence="1" type="ORF">SKAU_G00415550</name>
</gene>
<sequence>MAQDVSAQLLEQVRASEYFALQLDKSTDVSNAAQLLVYIRFISQESFVEKILFCKALEGTISPLIQSHLEHMQGYFKDYFPDLDNSHQDWIRDPFVPGVGASLDMKSQEELIDMSNSGEFEYSQSTGCM</sequence>
<evidence type="ECO:0000313" key="2">
    <source>
        <dbReference type="Proteomes" id="UP001152622"/>
    </source>
</evidence>
<name>A0A9Q1E7F1_SYNKA</name>
<accession>A0A9Q1E7F1</accession>
<comment type="caution">
    <text evidence="1">The sequence shown here is derived from an EMBL/GenBank/DDBJ whole genome shotgun (WGS) entry which is preliminary data.</text>
</comment>
<reference evidence="1" key="1">
    <citation type="journal article" date="2023" name="Science">
        <title>Genome structures resolve the early diversification of teleost fishes.</title>
        <authorList>
            <person name="Parey E."/>
            <person name="Louis A."/>
            <person name="Montfort J."/>
            <person name="Bouchez O."/>
            <person name="Roques C."/>
            <person name="Iampietro C."/>
            <person name="Lluch J."/>
            <person name="Castinel A."/>
            <person name="Donnadieu C."/>
            <person name="Desvignes T."/>
            <person name="Floi Bucao C."/>
            <person name="Jouanno E."/>
            <person name="Wen M."/>
            <person name="Mejri S."/>
            <person name="Dirks R."/>
            <person name="Jansen H."/>
            <person name="Henkel C."/>
            <person name="Chen W.J."/>
            <person name="Zahm M."/>
            <person name="Cabau C."/>
            <person name="Klopp C."/>
            <person name="Thompson A.W."/>
            <person name="Robinson-Rechavi M."/>
            <person name="Braasch I."/>
            <person name="Lecointre G."/>
            <person name="Bobe J."/>
            <person name="Postlethwait J.H."/>
            <person name="Berthelot C."/>
            <person name="Roest Crollius H."/>
            <person name="Guiguen Y."/>
        </authorList>
    </citation>
    <scope>NUCLEOTIDE SEQUENCE</scope>
    <source>
        <strain evidence="1">WJC10195</strain>
    </source>
</reference>
<dbReference type="EMBL" id="JAINUF010000023">
    <property type="protein sequence ID" value="KAJ8333547.1"/>
    <property type="molecule type" value="Genomic_DNA"/>
</dbReference>
<dbReference type="AlphaFoldDB" id="A0A9Q1E7F1"/>
<proteinExistence type="predicted"/>
<dbReference type="OrthoDB" id="6144063at2759"/>